<organism evidence="2 5">
    <name type="scientific">Puccinia coronata f. sp. avenae</name>
    <dbReference type="NCBI Taxonomy" id="200324"/>
    <lineage>
        <taxon>Eukaryota</taxon>
        <taxon>Fungi</taxon>
        <taxon>Dikarya</taxon>
        <taxon>Basidiomycota</taxon>
        <taxon>Pucciniomycotina</taxon>
        <taxon>Pucciniomycetes</taxon>
        <taxon>Pucciniales</taxon>
        <taxon>Pucciniaceae</taxon>
        <taxon>Puccinia</taxon>
    </lineage>
</organism>
<keyword evidence="4" id="KW-1185">Reference proteome</keyword>
<accession>A0A2N5S4J0</accession>
<dbReference type="AlphaFoldDB" id="A0A2N5S4J0"/>
<sequence length="103" mass="12035">MGVQKKKLTRQERRAQPMANVVPHEPLIAEDEPRTLTATTSHKKVNHAEHKERNKTIKKGKALSNKQKMKIQRGVEISDKLYNKTHKKNERKENRLAAKKIYE</sequence>
<evidence type="ECO:0000313" key="5">
    <source>
        <dbReference type="Proteomes" id="UP000235392"/>
    </source>
</evidence>
<feature type="compositionally biased region" description="Basic and acidic residues" evidence="1">
    <location>
        <begin position="90"/>
        <end position="103"/>
    </location>
</feature>
<feature type="region of interest" description="Disordered" evidence="1">
    <location>
        <begin position="39"/>
        <end position="69"/>
    </location>
</feature>
<name>A0A2N5S4J0_9BASI</name>
<comment type="caution">
    <text evidence="2">The sequence shown here is derived from an EMBL/GenBank/DDBJ whole genome shotgun (WGS) entry which is preliminary data.</text>
</comment>
<feature type="compositionally biased region" description="Basic residues" evidence="1">
    <location>
        <begin position="56"/>
        <end position="69"/>
    </location>
</feature>
<feature type="region of interest" description="Disordered" evidence="1">
    <location>
        <begin position="82"/>
        <end position="103"/>
    </location>
</feature>
<protein>
    <submittedName>
        <fullName evidence="2">Uncharacterized protein</fullName>
    </submittedName>
</protein>
<dbReference type="Proteomes" id="UP000235388">
    <property type="component" value="Unassembled WGS sequence"/>
</dbReference>
<gene>
    <name evidence="3" type="ORF">PCANC_05207</name>
    <name evidence="2" type="ORF">PCASD_25680</name>
</gene>
<evidence type="ECO:0000256" key="1">
    <source>
        <dbReference type="SAM" id="MobiDB-lite"/>
    </source>
</evidence>
<dbReference type="OrthoDB" id="2499025at2759"/>
<dbReference type="EMBL" id="PGCJ01000048">
    <property type="protein sequence ID" value="PLW54253.1"/>
    <property type="molecule type" value="Genomic_DNA"/>
</dbReference>
<feature type="compositionally biased region" description="Basic and acidic residues" evidence="1">
    <location>
        <begin position="46"/>
        <end position="55"/>
    </location>
</feature>
<evidence type="ECO:0000313" key="2">
    <source>
        <dbReference type="EMBL" id="PLW08129.1"/>
    </source>
</evidence>
<evidence type="ECO:0000313" key="3">
    <source>
        <dbReference type="EMBL" id="PLW54253.1"/>
    </source>
</evidence>
<dbReference type="EMBL" id="PGCI01001084">
    <property type="protein sequence ID" value="PLW08129.1"/>
    <property type="molecule type" value="Genomic_DNA"/>
</dbReference>
<reference evidence="4 5" key="1">
    <citation type="submission" date="2017-11" db="EMBL/GenBank/DDBJ databases">
        <title>De novo assembly and phasing of dikaryotic genomes from two isolates of Puccinia coronata f. sp. avenae, the causal agent of oat crown rust.</title>
        <authorList>
            <person name="Miller M.E."/>
            <person name="Zhang Y."/>
            <person name="Omidvar V."/>
            <person name="Sperschneider J."/>
            <person name="Schwessinger B."/>
            <person name="Raley C."/>
            <person name="Palmer J.M."/>
            <person name="Garnica D."/>
            <person name="Upadhyaya N."/>
            <person name="Rathjen J."/>
            <person name="Taylor J.M."/>
            <person name="Park R.F."/>
            <person name="Dodds P.N."/>
            <person name="Hirsch C.D."/>
            <person name="Kianian S.F."/>
            <person name="Figueroa M."/>
        </authorList>
    </citation>
    <scope>NUCLEOTIDE SEQUENCE [LARGE SCALE GENOMIC DNA]</scope>
    <source>
        <strain evidence="3">12NC29</strain>
        <strain evidence="2">12SD80</strain>
    </source>
</reference>
<evidence type="ECO:0000313" key="4">
    <source>
        <dbReference type="Proteomes" id="UP000235388"/>
    </source>
</evidence>
<dbReference type="Proteomes" id="UP000235392">
    <property type="component" value="Unassembled WGS sequence"/>
</dbReference>
<proteinExistence type="predicted"/>